<organism evidence="1">
    <name type="scientific">marine metagenome</name>
    <dbReference type="NCBI Taxonomy" id="408172"/>
    <lineage>
        <taxon>unclassified sequences</taxon>
        <taxon>metagenomes</taxon>
        <taxon>ecological metagenomes</taxon>
    </lineage>
</organism>
<feature type="non-terminal residue" evidence="1">
    <location>
        <position position="86"/>
    </location>
</feature>
<name>A0A383ETC2_9ZZZZ</name>
<sequence length="86" mass="9878">MFTSIILLPLFLFCSELVPPATHTSWNIIQNDEFWIGWTNYGDLQWCRAKSTLQAPIESISTIIENKANYPAVFKRVESVTLITDE</sequence>
<evidence type="ECO:0000313" key="1">
    <source>
        <dbReference type="EMBL" id="SVE59693.1"/>
    </source>
</evidence>
<gene>
    <name evidence="1" type="ORF">METZ01_LOCUS512547</name>
</gene>
<dbReference type="AlphaFoldDB" id="A0A383ETC2"/>
<reference evidence="1" key="1">
    <citation type="submission" date="2018-05" db="EMBL/GenBank/DDBJ databases">
        <authorList>
            <person name="Lanie J.A."/>
            <person name="Ng W.-L."/>
            <person name="Kazmierczak K.M."/>
            <person name="Andrzejewski T.M."/>
            <person name="Davidsen T.M."/>
            <person name="Wayne K.J."/>
            <person name="Tettelin H."/>
            <person name="Glass J.I."/>
            <person name="Rusch D."/>
            <person name="Podicherti R."/>
            <person name="Tsui H.-C.T."/>
            <person name="Winkler M.E."/>
        </authorList>
    </citation>
    <scope>NUCLEOTIDE SEQUENCE</scope>
</reference>
<protein>
    <submittedName>
        <fullName evidence="1">Uncharacterized protein</fullName>
    </submittedName>
</protein>
<accession>A0A383ETC2</accession>
<proteinExistence type="predicted"/>
<dbReference type="EMBL" id="UINC01228398">
    <property type="protein sequence ID" value="SVE59693.1"/>
    <property type="molecule type" value="Genomic_DNA"/>
</dbReference>